<keyword evidence="1" id="KW-1133">Transmembrane helix</keyword>
<keyword evidence="1" id="KW-0472">Membrane</keyword>
<keyword evidence="1" id="KW-0812">Transmembrane</keyword>
<evidence type="ECO:0000313" key="3">
    <source>
        <dbReference type="Proteomes" id="UP000593571"/>
    </source>
</evidence>
<evidence type="ECO:0000256" key="1">
    <source>
        <dbReference type="SAM" id="Phobius"/>
    </source>
</evidence>
<reference evidence="2 3" key="1">
    <citation type="journal article" date="2020" name="Nature">
        <title>Six reference-quality genomes reveal evolution of bat adaptations.</title>
        <authorList>
            <person name="Jebb D."/>
            <person name="Huang Z."/>
            <person name="Pippel M."/>
            <person name="Hughes G.M."/>
            <person name="Lavrichenko K."/>
            <person name="Devanna P."/>
            <person name="Winkler S."/>
            <person name="Jermiin L.S."/>
            <person name="Skirmuntt E.C."/>
            <person name="Katzourakis A."/>
            <person name="Burkitt-Gray L."/>
            <person name="Ray D.A."/>
            <person name="Sullivan K.A.M."/>
            <person name="Roscito J.G."/>
            <person name="Kirilenko B.M."/>
            <person name="Davalos L.M."/>
            <person name="Corthals A.P."/>
            <person name="Power M.L."/>
            <person name="Jones G."/>
            <person name="Ransome R.D."/>
            <person name="Dechmann D.K.N."/>
            <person name="Locatelli A.G."/>
            <person name="Puechmaille S.J."/>
            <person name="Fedrigo O."/>
            <person name="Jarvis E.D."/>
            <person name="Hiller M."/>
            <person name="Vernes S.C."/>
            <person name="Myers E.W."/>
            <person name="Teeling E.C."/>
        </authorList>
    </citation>
    <scope>NUCLEOTIDE SEQUENCE [LARGE SCALE GENOMIC DNA]</scope>
    <source>
        <strain evidence="2">MRouAeg1</strain>
        <tissue evidence="2">Muscle</tissue>
    </source>
</reference>
<dbReference type="Proteomes" id="UP000593571">
    <property type="component" value="Unassembled WGS sequence"/>
</dbReference>
<keyword evidence="3" id="KW-1185">Reference proteome</keyword>
<protein>
    <submittedName>
        <fullName evidence="2">Uncharacterized protein</fullName>
    </submittedName>
</protein>
<name>A0A7J8DIM6_ROUAE</name>
<dbReference type="EMBL" id="JACASE010000012">
    <property type="protein sequence ID" value="KAF6422886.1"/>
    <property type="molecule type" value="Genomic_DNA"/>
</dbReference>
<comment type="caution">
    <text evidence="2">The sequence shown here is derived from an EMBL/GenBank/DDBJ whole genome shotgun (WGS) entry which is preliminary data.</text>
</comment>
<feature type="transmembrane region" description="Helical" evidence="1">
    <location>
        <begin position="102"/>
        <end position="123"/>
    </location>
</feature>
<dbReference type="AlphaFoldDB" id="A0A7J8DIM6"/>
<organism evidence="2 3">
    <name type="scientific">Rousettus aegyptiacus</name>
    <name type="common">Egyptian fruit bat</name>
    <name type="synonym">Pteropus aegyptiacus</name>
    <dbReference type="NCBI Taxonomy" id="9407"/>
    <lineage>
        <taxon>Eukaryota</taxon>
        <taxon>Metazoa</taxon>
        <taxon>Chordata</taxon>
        <taxon>Craniata</taxon>
        <taxon>Vertebrata</taxon>
        <taxon>Euteleostomi</taxon>
        <taxon>Mammalia</taxon>
        <taxon>Eutheria</taxon>
        <taxon>Laurasiatheria</taxon>
        <taxon>Chiroptera</taxon>
        <taxon>Yinpterochiroptera</taxon>
        <taxon>Pteropodoidea</taxon>
        <taxon>Pteropodidae</taxon>
        <taxon>Rousettinae</taxon>
        <taxon>Rousettus</taxon>
    </lineage>
</organism>
<evidence type="ECO:0000313" key="2">
    <source>
        <dbReference type="EMBL" id="KAF6422886.1"/>
    </source>
</evidence>
<accession>A0A7J8DIM6</accession>
<sequence length="126" mass="14983">MTTLCRRYGLQHKLRLSWELQRLEKNTVFYMWRGSFPNPWVLKATFFCSCRLCRTAVNATNERRHDGSELYTHTVLQPPQEDGLPLSLLSSPYRLSLPSPSIPFFCLPFIFPFFFHLSLYFPFLLW</sequence>
<gene>
    <name evidence="2" type="ORF">HJG63_008674</name>
</gene>
<proteinExistence type="predicted"/>